<evidence type="ECO:0000313" key="1">
    <source>
        <dbReference type="EMBL" id="QKE60856.1"/>
    </source>
</evidence>
<dbReference type="Proteomes" id="UP000516780">
    <property type="component" value="Segment"/>
</dbReference>
<dbReference type="EMBL" id="MT457475">
    <property type="protein sequence ID" value="QKE60856.1"/>
    <property type="molecule type" value="Genomic_DNA"/>
</dbReference>
<name>A0A7G3WH56_9CAUD</name>
<protein>
    <submittedName>
        <fullName evidence="1">Uncharacterized protein</fullName>
    </submittedName>
</protein>
<accession>A0A7G3WH56</accession>
<proteinExistence type="predicted"/>
<evidence type="ECO:0000313" key="2">
    <source>
        <dbReference type="Proteomes" id="UP000516780"/>
    </source>
</evidence>
<organism evidence="1 2">
    <name type="scientific">Arthronema virus TR020</name>
    <dbReference type="NCBI Taxonomy" id="2736280"/>
    <lineage>
        <taxon>Viruses</taxon>
        <taxon>Duplodnaviria</taxon>
        <taxon>Heunggongvirae</taxon>
        <taxon>Uroviricota</taxon>
        <taxon>Caudoviricetes</taxon>
        <taxon>Saffermanviridae</taxon>
        <taxon>Arthrovirus</taxon>
        <taxon>Arthrovirus TR020</taxon>
    </lineage>
</organism>
<sequence length="165" mass="18277">MLTVPKNITPSDLAKFTLSRNSAARVTNHMYSGYTLANPTTELFLPGNEVLLLPVNSASHVLVRTVRHDYKDYIGGSSNYEALFYGFSARVHSDMSMVLSNITMFQGTAGRAVINQQATTELQAAFDVATLANTGRQYLRHTVRGWFVGDNSWVTYIEVVSTPNH</sequence>
<keyword evidence="2" id="KW-1185">Reference proteome</keyword>
<reference evidence="1 2" key="1">
    <citation type="journal article" date="2020" name="Microb. Ecol.">
        <title>Novel Virus on Filamentous Arthronema africanum Cyanobacterium.</title>
        <authorList>
            <person name="Petrzik K."/>
            <person name="Lukavsky J."/>
            <person name="Koloniuk I."/>
        </authorList>
    </citation>
    <scope>NUCLEOTIDE SEQUENCE [LARGE SCALE GENOMIC DNA]</scope>
</reference>